<feature type="chain" id="PRO_5046235030" description="Secreted protein" evidence="2">
    <location>
        <begin position="39"/>
        <end position="174"/>
    </location>
</feature>
<keyword evidence="2" id="KW-0732">Signal</keyword>
<keyword evidence="4" id="KW-1185">Reference proteome</keyword>
<proteinExistence type="predicted"/>
<evidence type="ECO:0008006" key="5">
    <source>
        <dbReference type="Google" id="ProtNLM"/>
    </source>
</evidence>
<feature type="region of interest" description="Disordered" evidence="1">
    <location>
        <begin position="51"/>
        <end position="78"/>
    </location>
</feature>
<dbReference type="EMBL" id="JAUSZI010000002">
    <property type="protein sequence ID" value="MDQ1023342.1"/>
    <property type="molecule type" value="Genomic_DNA"/>
</dbReference>
<dbReference type="InterPro" id="IPR006311">
    <property type="entry name" value="TAT_signal"/>
</dbReference>
<dbReference type="Proteomes" id="UP001230328">
    <property type="component" value="Unassembled WGS sequence"/>
</dbReference>
<organism evidence="3 4">
    <name type="scientific">Streptomyces umbrinus</name>
    <dbReference type="NCBI Taxonomy" id="67370"/>
    <lineage>
        <taxon>Bacteria</taxon>
        <taxon>Bacillati</taxon>
        <taxon>Actinomycetota</taxon>
        <taxon>Actinomycetes</taxon>
        <taxon>Kitasatosporales</taxon>
        <taxon>Streptomycetaceae</taxon>
        <taxon>Streptomyces</taxon>
        <taxon>Streptomyces phaeochromogenes group</taxon>
    </lineage>
</organism>
<evidence type="ECO:0000313" key="3">
    <source>
        <dbReference type="EMBL" id="MDQ1023342.1"/>
    </source>
</evidence>
<sequence>MRRMDSVHGVRARRSVLGLVGALALMLAAVFTAGPAQAAVASDDSAVGRVLTAPPAPQDAQSASTRSAAANSPSVSPSARSIHVAPGGTFSCPSGNLCTEVWDPTTGSWEIFFLYSCNRYSVSYWDGAGYYYDFQTGGVTSYFYGQSGNVLHSFRPDSALHSYTWTPVWSIRNC</sequence>
<feature type="signal peptide" evidence="2">
    <location>
        <begin position="1"/>
        <end position="38"/>
    </location>
</feature>
<evidence type="ECO:0000256" key="2">
    <source>
        <dbReference type="SAM" id="SignalP"/>
    </source>
</evidence>
<dbReference type="PROSITE" id="PS51318">
    <property type="entry name" value="TAT"/>
    <property type="match status" value="1"/>
</dbReference>
<name>A0ABU0SIE8_9ACTN</name>
<feature type="compositionally biased region" description="Low complexity" evidence="1">
    <location>
        <begin position="58"/>
        <end position="78"/>
    </location>
</feature>
<protein>
    <recommendedName>
        <fullName evidence="5">Secreted protein</fullName>
    </recommendedName>
</protein>
<reference evidence="3 4" key="1">
    <citation type="submission" date="2023-07" db="EMBL/GenBank/DDBJ databases">
        <title>Comparative genomics of wheat-associated soil bacteria to identify genetic determinants of phenazine resistance.</title>
        <authorList>
            <person name="Mouncey N."/>
        </authorList>
    </citation>
    <scope>NUCLEOTIDE SEQUENCE [LARGE SCALE GENOMIC DNA]</scope>
    <source>
        <strain evidence="3 4">V2I4</strain>
    </source>
</reference>
<evidence type="ECO:0000256" key="1">
    <source>
        <dbReference type="SAM" id="MobiDB-lite"/>
    </source>
</evidence>
<evidence type="ECO:0000313" key="4">
    <source>
        <dbReference type="Proteomes" id="UP001230328"/>
    </source>
</evidence>
<accession>A0ABU0SIE8</accession>
<gene>
    <name evidence="3" type="ORF">QF035_000924</name>
</gene>
<comment type="caution">
    <text evidence="3">The sequence shown here is derived from an EMBL/GenBank/DDBJ whole genome shotgun (WGS) entry which is preliminary data.</text>
</comment>